<evidence type="ECO:0000256" key="1">
    <source>
        <dbReference type="SAM" id="MobiDB-lite"/>
    </source>
</evidence>
<feature type="region of interest" description="Disordered" evidence="1">
    <location>
        <begin position="81"/>
        <end position="102"/>
    </location>
</feature>
<protein>
    <submittedName>
        <fullName evidence="2">Uncharacterized protein</fullName>
    </submittedName>
</protein>
<keyword evidence="3" id="KW-1185">Reference proteome</keyword>
<accession>A0A4C1ZEM1</accession>
<comment type="caution">
    <text evidence="2">The sequence shown here is derived from an EMBL/GenBank/DDBJ whole genome shotgun (WGS) entry which is preliminary data.</text>
</comment>
<evidence type="ECO:0000313" key="3">
    <source>
        <dbReference type="Proteomes" id="UP000299102"/>
    </source>
</evidence>
<reference evidence="2 3" key="1">
    <citation type="journal article" date="2019" name="Commun. Biol.">
        <title>The bagworm genome reveals a unique fibroin gene that provides high tensile strength.</title>
        <authorList>
            <person name="Kono N."/>
            <person name="Nakamura H."/>
            <person name="Ohtoshi R."/>
            <person name="Tomita M."/>
            <person name="Numata K."/>
            <person name="Arakawa K."/>
        </authorList>
    </citation>
    <scope>NUCLEOTIDE SEQUENCE [LARGE SCALE GENOMIC DNA]</scope>
</reference>
<proteinExistence type="predicted"/>
<evidence type="ECO:0000313" key="2">
    <source>
        <dbReference type="EMBL" id="GBP86986.1"/>
    </source>
</evidence>
<dbReference type="Proteomes" id="UP000299102">
    <property type="component" value="Unassembled WGS sequence"/>
</dbReference>
<dbReference type="EMBL" id="BGZK01001828">
    <property type="protein sequence ID" value="GBP86986.1"/>
    <property type="molecule type" value="Genomic_DNA"/>
</dbReference>
<organism evidence="2 3">
    <name type="scientific">Eumeta variegata</name>
    <name type="common">Bagworm moth</name>
    <name type="synonym">Eumeta japonica</name>
    <dbReference type="NCBI Taxonomy" id="151549"/>
    <lineage>
        <taxon>Eukaryota</taxon>
        <taxon>Metazoa</taxon>
        <taxon>Ecdysozoa</taxon>
        <taxon>Arthropoda</taxon>
        <taxon>Hexapoda</taxon>
        <taxon>Insecta</taxon>
        <taxon>Pterygota</taxon>
        <taxon>Neoptera</taxon>
        <taxon>Endopterygota</taxon>
        <taxon>Lepidoptera</taxon>
        <taxon>Glossata</taxon>
        <taxon>Ditrysia</taxon>
        <taxon>Tineoidea</taxon>
        <taxon>Psychidae</taxon>
        <taxon>Oiketicinae</taxon>
        <taxon>Eumeta</taxon>
    </lineage>
</organism>
<sequence>MKKLFYKCKELATQGVRDVRRGPKESPKSRYTFSWNAHNFLNFKYKVVLQILSETRSCAAGKGNGALSRKRGISVSYFLRGTKSSGGAGGAGGAGRARGRRR</sequence>
<name>A0A4C1ZEM1_EUMVA</name>
<feature type="compositionally biased region" description="Gly residues" evidence="1">
    <location>
        <begin position="84"/>
        <end position="96"/>
    </location>
</feature>
<dbReference type="AlphaFoldDB" id="A0A4C1ZEM1"/>
<gene>
    <name evidence="2" type="ORF">EVAR_67749_1</name>
</gene>